<name>A0A9K3KL99_9STRA</name>
<gene>
    <name evidence="1" type="ORF">IV203_032651</name>
</gene>
<evidence type="ECO:0000313" key="2">
    <source>
        <dbReference type="Proteomes" id="UP000693970"/>
    </source>
</evidence>
<comment type="caution">
    <text evidence="1">The sequence shown here is derived from an EMBL/GenBank/DDBJ whole genome shotgun (WGS) entry which is preliminary data.</text>
</comment>
<protein>
    <submittedName>
        <fullName evidence="1">Uncharacterized protein</fullName>
    </submittedName>
</protein>
<accession>A0A9K3KL99</accession>
<sequence>MQGAYFTKIFHRSLPRSANPATTSNNNTAARALQDPFNNTLTPAGVKSFSTSTNIAPTAEAVSTGRKKKWNYLDDEEMMWLWLLEAVLYQKIAGDSMEYFVLKRSTSSIRRLPVTPRMDPPYPRSLIARAASGPFMKGIS</sequence>
<organism evidence="1 2">
    <name type="scientific">Nitzschia inconspicua</name>
    <dbReference type="NCBI Taxonomy" id="303405"/>
    <lineage>
        <taxon>Eukaryota</taxon>
        <taxon>Sar</taxon>
        <taxon>Stramenopiles</taxon>
        <taxon>Ochrophyta</taxon>
        <taxon>Bacillariophyta</taxon>
        <taxon>Bacillariophyceae</taxon>
        <taxon>Bacillariophycidae</taxon>
        <taxon>Bacillariales</taxon>
        <taxon>Bacillariaceae</taxon>
        <taxon>Nitzschia</taxon>
    </lineage>
</organism>
<dbReference type="Proteomes" id="UP000693970">
    <property type="component" value="Unassembled WGS sequence"/>
</dbReference>
<reference evidence="1" key="2">
    <citation type="submission" date="2021-04" db="EMBL/GenBank/DDBJ databases">
        <authorList>
            <person name="Podell S."/>
        </authorList>
    </citation>
    <scope>NUCLEOTIDE SEQUENCE</scope>
    <source>
        <strain evidence="1">Hildebrandi</strain>
    </source>
</reference>
<dbReference type="AlphaFoldDB" id="A0A9K3KL99"/>
<proteinExistence type="predicted"/>
<reference evidence="1" key="1">
    <citation type="journal article" date="2021" name="Sci. Rep.">
        <title>Diploid genomic architecture of Nitzschia inconspicua, an elite biomass production diatom.</title>
        <authorList>
            <person name="Oliver A."/>
            <person name="Podell S."/>
            <person name="Pinowska A."/>
            <person name="Traller J.C."/>
            <person name="Smith S.R."/>
            <person name="McClure R."/>
            <person name="Beliaev A."/>
            <person name="Bohutskyi P."/>
            <person name="Hill E.A."/>
            <person name="Rabines A."/>
            <person name="Zheng H."/>
            <person name="Allen L.Z."/>
            <person name="Kuo A."/>
            <person name="Grigoriev I.V."/>
            <person name="Allen A.E."/>
            <person name="Hazlebeck D."/>
            <person name="Allen E.E."/>
        </authorList>
    </citation>
    <scope>NUCLEOTIDE SEQUENCE</scope>
    <source>
        <strain evidence="1">Hildebrandi</strain>
    </source>
</reference>
<dbReference type="EMBL" id="JAGRRH010000022">
    <property type="protein sequence ID" value="KAG7345120.1"/>
    <property type="molecule type" value="Genomic_DNA"/>
</dbReference>
<evidence type="ECO:0000313" key="1">
    <source>
        <dbReference type="EMBL" id="KAG7345120.1"/>
    </source>
</evidence>
<keyword evidence="2" id="KW-1185">Reference proteome</keyword>